<dbReference type="RefSeq" id="XP_002773815.1">
    <property type="nucleotide sequence ID" value="XM_002773769.1"/>
</dbReference>
<keyword evidence="3" id="KW-1185">Reference proteome</keyword>
<dbReference type="EMBL" id="GG680918">
    <property type="protein sequence ID" value="EER05631.1"/>
    <property type="molecule type" value="Genomic_DNA"/>
</dbReference>
<feature type="region of interest" description="Disordered" evidence="1">
    <location>
        <begin position="1"/>
        <end position="25"/>
    </location>
</feature>
<evidence type="ECO:0000256" key="1">
    <source>
        <dbReference type="SAM" id="MobiDB-lite"/>
    </source>
</evidence>
<reference evidence="2 3" key="1">
    <citation type="submission" date="2008-07" db="EMBL/GenBank/DDBJ databases">
        <authorList>
            <person name="El-Sayed N."/>
            <person name="Caler E."/>
            <person name="Inman J."/>
            <person name="Amedeo P."/>
            <person name="Hass B."/>
            <person name="Wortman J."/>
        </authorList>
    </citation>
    <scope>NUCLEOTIDE SEQUENCE [LARGE SCALE GENOMIC DNA]</scope>
    <source>
        <strain evidence="3">ATCC 50983 / TXsc</strain>
    </source>
</reference>
<gene>
    <name evidence="2" type="ORF">Pmar_PMAR011659</name>
</gene>
<dbReference type="InParanoid" id="C5LCE8"/>
<organism evidence="3">
    <name type="scientific">Perkinsus marinus (strain ATCC 50983 / TXsc)</name>
    <dbReference type="NCBI Taxonomy" id="423536"/>
    <lineage>
        <taxon>Eukaryota</taxon>
        <taxon>Sar</taxon>
        <taxon>Alveolata</taxon>
        <taxon>Perkinsozoa</taxon>
        <taxon>Perkinsea</taxon>
        <taxon>Perkinsida</taxon>
        <taxon>Perkinsidae</taxon>
        <taxon>Perkinsus</taxon>
    </lineage>
</organism>
<evidence type="ECO:0000313" key="2">
    <source>
        <dbReference type="EMBL" id="EER05631.1"/>
    </source>
</evidence>
<dbReference type="AlphaFoldDB" id="C5LCE8"/>
<proteinExistence type="predicted"/>
<accession>C5LCE8</accession>
<name>C5LCE8_PERM5</name>
<protein>
    <submittedName>
        <fullName evidence="2">Uncharacterized protein</fullName>
    </submittedName>
</protein>
<dbReference type="GeneID" id="9042606"/>
<dbReference type="Proteomes" id="UP000007800">
    <property type="component" value="Unassembled WGS sequence"/>
</dbReference>
<evidence type="ECO:0000313" key="3">
    <source>
        <dbReference type="Proteomes" id="UP000007800"/>
    </source>
</evidence>
<sequence>MSTRPGPVDEDSSSCLSGGEGEGAVSQEDYVKLRNMINKQIIDPLQEADHHQQQGWTVIDRLASGGGGQQ</sequence>